<sequence length="186" mass="21130">MLTSIEREEVMAKIHEEINVPCIENSNITDEPERVCSAPKRRKISKFDEWEDIKRDDKSSGSVVCKEVEDYSNYSVSEQRNIIEFWKTNQSKFLQLAKLAKRYLSVPASTSFLTEEIKLSYKKGIEEAVENFLLQSRMDSTANGSNKPCIPSTSTGSGELQKIKPSIPSTSTGLEELQRLGNLFRQ</sequence>
<dbReference type="Proteomes" id="UP000326759">
    <property type="component" value="Unassembled WGS sequence"/>
</dbReference>
<evidence type="ECO:0000313" key="4">
    <source>
        <dbReference type="Proteomes" id="UP000326759"/>
    </source>
</evidence>
<dbReference type="Pfam" id="PF05699">
    <property type="entry name" value="Dimer_Tnp_hAT"/>
    <property type="match status" value="1"/>
</dbReference>
<dbReference type="InterPro" id="IPR012337">
    <property type="entry name" value="RNaseH-like_sf"/>
</dbReference>
<reference evidence="3 4" key="1">
    <citation type="journal article" date="2019" name="PLoS Biol.">
        <title>Sex chromosomes control vertical transmission of feminizing Wolbachia symbionts in an isopod.</title>
        <authorList>
            <person name="Becking T."/>
            <person name="Chebbi M.A."/>
            <person name="Giraud I."/>
            <person name="Moumen B."/>
            <person name="Laverre T."/>
            <person name="Caubet Y."/>
            <person name="Peccoud J."/>
            <person name="Gilbert C."/>
            <person name="Cordaux R."/>
        </authorList>
    </citation>
    <scope>NUCLEOTIDE SEQUENCE [LARGE SCALE GENOMIC DNA]</scope>
    <source>
        <strain evidence="3">ANa2</strain>
        <tissue evidence="3">Whole body excluding digestive tract and cuticle</tissue>
    </source>
</reference>
<evidence type="ECO:0000313" key="3">
    <source>
        <dbReference type="EMBL" id="KAB7506848.1"/>
    </source>
</evidence>
<evidence type="ECO:0000259" key="2">
    <source>
        <dbReference type="Pfam" id="PF05699"/>
    </source>
</evidence>
<organism evidence="3 4">
    <name type="scientific">Armadillidium nasatum</name>
    <dbReference type="NCBI Taxonomy" id="96803"/>
    <lineage>
        <taxon>Eukaryota</taxon>
        <taxon>Metazoa</taxon>
        <taxon>Ecdysozoa</taxon>
        <taxon>Arthropoda</taxon>
        <taxon>Crustacea</taxon>
        <taxon>Multicrustacea</taxon>
        <taxon>Malacostraca</taxon>
        <taxon>Eumalacostraca</taxon>
        <taxon>Peracarida</taxon>
        <taxon>Isopoda</taxon>
        <taxon>Oniscidea</taxon>
        <taxon>Crinocheta</taxon>
        <taxon>Armadillidiidae</taxon>
        <taxon>Armadillidium</taxon>
    </lineage>
</organism>
<accession>A0A5N5TL10</accession>
<dbReference type="InterPro" id="IPR008906">
    <property type="entry name" value="HATC_C_dom"/>
</dbReference>
<proteinExistence type="predicted"/>
<feature type="domain" description="HAT C-terminal dimerisation" evidence="2">
    <location>
        <begin position="78"/>
        <end position="111"/>
    </location>
</feature>
<comment type="caution">
    <text evidence="3">The sequence shown here is derived from an EMBL/GenBank/DDBJ whole genome shotgun (WGS) entry which is preliminary data.</text>
</comment>
<gene>
    <name evidence="3" type="ORF">Anas_09245</name>
</gene>
<name>A0A5N5TL10_9CRUS</name>
<feature type="compositionally biased region" description="Polar residues" evidence="1">
    <location>
        <begin position="142"/>
        <end position="158"/>
    </location>
</feature>
<dbReference type="OrthoDB" id="3062869at2759"/>
<feature type="region of interest" description="Disordered" evidence="1">
    <location>
        <begin position="142"/>
        <end position="168"/>
    </location>
</feature>
<dbReference type="SUPFAM" id="SSF53098">
    <property type="entry name" value="Ribonuclease H-like"/>
    <property type="match status" value="1"/>
</dbReference>
<dbReference type="AlphaFoldDB" id="A0A5N5TL10"/>
<dbReference type="GO" id="GO:0046983">
    <property type="term" value="F:protein dimerization activity"/>
    <property type="evidence" value="ECO:0007669"/>
    <property type="project" value="InterPro"/>
</dbReference>
<protein>
    <recommendedName>
        <fullName evidence="2">HAT C-terminal dimerisation domain-containing protein</fullName>
    </recommendedName>
</protein>
<keyword evidence="4" id="KW-1185">Reference proteome</keyword>
<dbReference type="EMBL" id="SEYY01000619">
    <property type="protein sequence ID" value="KAB7506848.1"/>
    <property type="molecule type" value="Genomic_DNA"/>
</dbReference>
<evidence type="ECO:0000256" key="1">
    <source>
        <dbReference type="SAM" id="MobiDB-lite"/>
    </source>
</evidence>